<evidence type="ECO:0008006" key="3">
    <source>
        <dbReference type="Google" id="ProtNLM"/>
    </source>
</evidence>
<dbReference type="PANTHER" id="PTHR40624:SF1">
    <property type="entry name" value="BIOSYNTHESIS MONOOXYGENASE, PUTATIVE (AFU_ORTHOLOGUE AFUA_1G12025)-RELATED"/>
    <property type="match status" value="1"/>
</dbReference>
<protein>
    <recommendedName>
        <fullName evidence="3">ABM domain-containing protein</fullName>
    </recommendedName>
</protein>
<comment type="caution">
    <text evidence="1">The sequence shown here is derived from an EMBL/GenBank/DDBJ whole genome shotgun (WGS) entry which is preliminary data.</text>
</comment>
<dbReference type="PANTHER" id="PTHR40624">
    <property type="entry name" value="BIOSYNTHESIS MONOOXYGENASE, PUTATIVE (AFU_ORTHOLOGUE AFUA_1G12025)-RELATED"/>
    <property type="match status" value="1"/>
</dbReference>
<gene>
    <name evidence="1" type="ORF">SLS60_011061</name>
</gene>
<proteinExistence type="predicted"/>
<reference evidence="1 2" key="1">
    <citation type="submission" date="2024-02" db="EMBL/GenBank/DDBJ databases">
        <title>De novo assembly and annotation of 12 fungi associated with fruit tree decline syndrome in Ontario, Canada.</title>
        <authorList>
            <person name="Sulman M."/>
            <person name="Ellouze W."/>
            <person name="Ilyukhin E."/>
        </authorList>
    </citation>
    <scope>NUCLEOTIDE SEQUENCE [LARGE SCALE GENOMIC DNA]</scope>
    <source>
        <strain evidence="1 2">M42-189</strain>
    </source>
</reference>
<dbReference type="EMBL" id="JAKJXO020000020">
    <property type="protein sequence ID" value="KAL1592645.1"/>
    <property type="molecule type" value="Genomic_DNA"/>
</dbReference>
<evidence type="ECO:0000313" key="1">
    <source>
        <dbReference type="EMBL" id="KAL1592645.1"/>
    </source>
</evidence>
<keyword evidence="2" id="KW-1185">Reference proteome</keyword>
<name>A0ABR3QKG0_9PLEO</name>
<accession>A0ABR3QKG0</accession>
<sequence length="281" mass="30952">MAPRFALPVRLPIRTFRAPARFNSNTSTRAARVIEMAAQAEKPSALEAGVPVMWAVCGGLIYTAWNRVEERDGAENVQKVLSAFHKIIQFTQPHEPDVLRYIATLPADDTTGTVLYMIEEYASQAASDAHLATQPVQDLIQLFSTTDVLAQPPEVHTSTVTASKLCSPPPAISTSPCIVLAHFDYAPGKVASALQGWADVVDYVSKNEYWTRGYTVGEEKDKNSVRTVETYESWEVLEKVHLKDEAIAKNQRLNGRDRLGEGAVRVVAVDGFLGREGRARL</sequence>
<dbReference type="SUPFAM" id="SSF54909">
    <property type="entry name" value="Dimeric alpha+beta barrel"/>
    <property type="match status" value="1"/>
</dbReference>
<organism evidence="1 2">
    <name type="scientific">Paraconiothyrium brasiliense</name>
    <dbReference type="NCBI Taxonomy" id="300254"/>
    <lineage>
        <taxon>Eukaryota</taxon>
        <taxon>Fungi</taxon>
        <taxon>Dikarya</taxon>
        <taxon>Ascomycota</taxon>
        <taxon>Pezizomycotina</taxon>
        <taxon>Dothideomycetes</taxon>
        <taxon>Pleosporomycetidae</taxon>
        <taxon>Pleosporales</taxon>
        <taxon>Massarineae</taxon>
        <taxon>Didymosphaeriaceae</taxon>
        <taxon>Paraconiothyrium</taxon>
    </lineage>
</organism>
<dbReference type="Proteomes" id="UP001521785">
    <property type="component" value="Unassembled WGS sequence"/>
</dbReference>
<evidence type="ECO:0000313" key="2">
    <source>
        <dbReference type="Proteomes" id="UP001521785"/>
    </source>
</evidence>
<dbReference type="Gene3D" id="3.30.70.100">
    <property type="match status" value="2"/>
</dbReference>
<dbReference type="InterPro" id="IPR011008">
    <property type="entry name" value="Dimeric_a/b-barrel"/>
</dbReference>